<feature type="region of interest" description="Disordered" evidence="1">
    <location>
        <begin position="216"/>
        <end position="239"/>
    </location>
</feature>
<evidence type="ECO:0000256" key="1">
    <source>
        <dbReference type="SAM" id="MobiDB-lite"/>
    </source>
</evidence>
<feature type="compositionally biased region" description="Basic residues" evidence="1">
    <location>
        <begin position="13"/>
        <end position="22"/>
    </location>
</feature>
<feature type="region of interest" description="Disordered" evidence="1">
    <location>
        <begin position="1"/>
        <end position="22"/>
    </location>
</feature>
<dbReference type="AlphaFoldDB" id="A0A166T4G3"/>
<name>A0A166T4G3_9AGAM</name>
<evidence type="ECO:0000313" key="3">
    <source>
        <dbReference type="Proteomes" id="UP000076532"/>
    </source>
</evidence>
<dbReference type="EMBL" id="KV417495">
    <property type="protein sequence ID" value="KZP30174.1"/>
    <property type="molecule type" value="Genomic_DNA"/>
</dbReference>
<protein>
    <submittedName>
        <fullName evidence="2">Uncharacterized protein</fullName>
    </submittedName>
</protein>
<sequence length="239" mass="26430">MHDREASCEIGAHHHHHHHHHVERTRACNIPLLPSPLPDHTQVKRGNSRISARFLRGSLPTLLRHLSTIRVRKAQGTGSRVEGHSCAGAPPAVRCRAFIGGSGEGGRWFVDREDLTTGQEKFEHKEHGLFQMKSATAATSSTQAYNILFSSLLSKAMPDLATQESCHDFVVAHCFGASLPCAFRKRNELDPDTKDLLAPAVDDEPSLMDQAQEIAGLSMEKTSQPEKERPWCMSTSTEI</sequence>
<organism evidence="2 3">
    <name type="scientific">Athelia psychrophila</name>
    <dbReference type="NCBI Taxonomy" id="1759441"/>
    <lineage>
        <taxon>Eukaryota</taxon>
        <taxon>Fungi</taxon>
        <taxon>Dikarya</taxon>
        <taxon>Basidiomycota</taxon>
        <taxon>Agaricomycotina</taxon>
        <taxon>Agaricomycetes</taxon>
        <taxon>Agaricomycetidae</taxon>
        <taxon>Atheliales</taxon>
        <taxon>Atheliaceae</taxon>
        <taxon>Athelia</taxon>
    </lineage>
</organism>
<proteinExistence type="predicted"/>
<reference evidence="2 3" key="1">
    <citation type="journal article" date="2016" name="Mol. Biol. Evol.">
        <title>Comparative Genomics of Early-Diverging Mushroom-Forming Fungi Provides Insights into the Origins of Lignocellulose Decay Capabilities.</title>
        <authorList>
            <person name="Nagy L.G."/>
            <person name="Riley R."/>
            <person name="Tritt A."/>
            <person name="Adam C."/>
            <person name="Daum C."/>
            <person name="Floudas D."/>
            <person name="Sun H."/>
            <person name="Yadav J.S."/>
            <person name="Pangilinan J."/>
            <person name="Larsson K.H."/>
            <person name="Matsuura K."/>
            <person name="Barry K."/>
            <person name="Labutti K."/>
            <person name="Kuo R."/>
            <person name="Ohm R.A."/>
            <person name="Bhattacharya S.S."/>
            <person name="Shirouzu T."/>
            <person name="Yoshinaga Y."/>
            <person name="Martin F.M."/>
            <person name="Grigoriev I.V."/>
            <person name="Hibbett D.S."/>
        </authorList>
    </citation>
    <scope>NUCLEOTIDE SEQUENCE [LARGE SCALE GENOMIC DNA]</scope>
    <source>
        <strain evidence="2 3">CBS 109695</strain>
    </source>
</reference>
<accession>A0A166T4G3</accession>
<gene>
    <name evidence="2" type="ORF">FIBSPDRAFT_850916</name>
</gene>
<dbReference type="OrthoDB" id="412018at2759"/>
<dbReference type="Proteomes" id="UP000076532">
    <property type="component" value="Unassembled WGS sequence"/>
</dbReference>
<keyword evidence="3" id="KW-1185">Reference proteome</keyword>
<evidence type="ECO:0000313" key="2">
    <source>
        <dbReference type="EMBL" id="KZP30174.1"/>
    </source>
</evidence>